<sequence>MAETGLKTPAAKKILNVPKDLEVKFDDGQVVQAHALILVLASPVFRDLLTDDQGSLHTKISLPGKRADEFNLFQQALLPASLRFAALTDEATFFTLCRWAHEYEVDALKTLCEDHLIASVPVTETSLEHALTFGLARRQAQCIAEMKKDLPRFVVSLRLLATRQNVEELKDLWPLLCAAVFIEPYEKAAIHKPSPSTLLQAELKKAAMDAASTAASDALATASYYTTSLYDTLWSYAPPAPPLIKGRLKDLGMVA</sequence>
<evidence type="ECO:0000313" key="3">
    <source>
        <dbReference type="Proteomes" id="UP000037460"/>
    </source>
</evidence>
<dbReference type="InterPro" id="IPR011333">
    <property type="entry name" value="SKP1/BTB/POZ_sf"/>
</dbReference>
<keyword evidence="3" id="KW-1185">Reference proteome</keyword>
<dbReference type="Proteomes" id="UP000037460">
    <property type="component" value="Unassembled WGS sequence"/>
</dbReference>
<feature type="domain" description="BTB" evidence="1">
    <location>
        <begin position="19"/>
        <end position="86"/>
    </location>
</feature>
<dbReference type="InterPro" id="IPR000210">
    <property type="entry name" value="BTB/POZ_dom"/>
</dbReference>
<comment type="caution">
    <text evidence="2">The sequence shown here is derived from an EMBL/GenBank/DDBJ whole genome shotgun (WGS) entry which is preliminary data.</text>
</comment>
<accession>A0A0M0K235</accession>
<dbReference type="Gene3D" id="3.30.710.10">
    <property type="entry name" value="Potassium Channel Kv1.1, Chain A"/>
    <property type="match status" value="1"/>
</dbReference>
<gene>
    <name evidence="2" type="ORF">Ctob_012970</name>
</gene>
<evidence type="ECO:0000259" key="1">
    <source>
        <dbReference type="PROSITE" id="PS50097"/>
    </source>
</evidence>
<reference evidence="3" key="1">
    <citation type="journal article" date="2015" name="PLoS Genet.">
        <title>Genome Sequence and Transcriptome Analyses of Chrysochromulina tobin: Metabolic Tools for Enhanced Algal Fitness in the Prominent Order Prymnesiales (Haptophyceae).</title>
        <authorList>
            <person name="Hovde B.T."/>
            <person name="Deodato C.R."/>
            <person name="Hunsperger H.M."/>
            <person name="Ryken S.A."/>
            <person name="Yost W."/>
            <person name="Jha R.K."/>
            <person name="Patterson J."/>
            <person name="Monnat R.J. Jr."/>
            <person name="Barlow S.B."/>
            <person name="Starkenburg S.R."/>
            <person name="Cattolico R.A."/>
        </authorList>
    </citation>
    <scope>NUCLEOTIDE SEQUENCE</scope>
    <source>
        <strain evidence="3">CCMP291</strain>
    </source>
</reference>
<proteinExistence type="predicted"/>
<organism evidence="2 3">
    <name type="scientific">Chrysochromulina tobinii</name>
    <dbReference type="NCBI Taxonomy" id="1460289"/>
    <lineage>
        <taxon>Eukaryota</taxon>
        <taxon>Haptista</taxon>
        <taxon>Haptophyta</taxon>
        <taxon>Prymnesiophyceae</taxon>
        <taxon>Prymnesiales</taxon>
        <taxon>Chrysochromulinaceae</taxon>
        <taxon>Chrysochromulina</taxon>
    </lineage>
</organism>
<dbReference type="AlphaFoldDB" id="A0A0M0K235"/>
<dbReference type="SUPFAM" id="SSF54695">
    <property type="entry name" value="POZ domain"/>
    <property type="match status" value="1"/>
</dbReference>
<evidence type="ECO:0000313" key="2">
    <source>
        <dbReference type="EMBL" id="KOO32879.1"/>
    </source>
</evidence>
<name>A0A0M0K235_9EUKA</name>
<dbReference type="PROSITE" id="PS50097">
    <property type="entry name" value="BTB"/>
    <property type="match status" value="1"/>
</dbReference>
<dbReference type="OrthoDB" id="5779840at2759"/>
<protein>
    <recommendedName>
        <fullName evidence="1">BTB domain-containing protein</fullName>
    </recommendedName>
</protein>
<dbReference type="Pfam" id="PF00651">
    <property type="entry name" value="BTB"/>
    <property type="match status" value="1"/>
</dbReference>
<dbReference type="EMBL" id="JWZX01001659">
    <property type="protein sequence ID" value="KOO32879.1"/>
    <property type="molecule type" value="Genomic_DNA"/>
</dbReference>